<evidence type="ECO:0000256" key="1">
    <source>
        <dbReference type="SAM" id="MobiDB-lite"/>
    </source>
</evidence>
<dbReference type="EMBL" id="VSSQ01118410">
    <property type="protein sequence ID" value="MPN52367.1"/>
    <property type="molecule type" value="Genomic_DNA"/>
</dbReference>
<sequence>MDERLKMPSLEFGPLIQSNQGMGNPRGHSDRTVLVAENDCIWAGTQNGTVKLLTSGQPSGKSGKGFLLPG</sequence>
<comment type="caution">
    <text evidence="2">The sequence shown here is derived from an EMBL/GenBank/DDBJ whole genome shotgun (WGS) entry which is preliminary data.</text>
</comment>
<protein>
    <submittedName>
        <fullName evidence="2">Uncharacterized protein</fullName>
    </submittedName>
</protein>
<name>A0A645IM85_9ZZZZ</name>
<feature type="region of interest" description="Disordered" evidence="1">
    <location>
        <begin position="1"/>
        <end position="29"/>
    </location>
</feature>
<dbReference type="AlphaFoldDB" id="A0A645IM85"/>
<organism evidence="2">
    <name type="scientific">bioreactor metagenome</name>
    <dbReference type="NCBI Taxonomy" id="1076179"/>
    <lineage>
        <taxon>unclassified sequences</taxon>
        <taxon>metagenomes</taxon>
        <taxon>ecological metagenomes</taxon>
    </lineage>
</organism>
<evidence type="ECO:0000313" key="2">
    <source>
        <dbReference type="EMBL" id="MPN52367.1"/>
    </source>
</evidence>
<gene>
    <name evidence="2" type="ORF">SDC9_200028</name>
</gene>
<proteinExistence type="predicted"/>
<reference evidence="2" key="1">
    <citation type="submission" date="2019-08" db="EMBL/GenBank/DDBJ databases">
        <authorList>
            <person name="Kucharzyk K."/>
            <person name="Murdoch R.W."/>
            <person name="Higgins S."/>
            <person name="Loffler F."/>
        </authorList>
    </citation>
    <scope>NUCLEOTIDE SEQUENCE</scope>
</reference>
<accession>A0A645IM85</accession>